<protein>
    <submittedName>
        <fullName evidence="2">Uncharacterized protein</fullName>
    </submittedName>
</protein>
<accession>A0AAE3WC71</accession>
<keyword evidence="1" id="KW-0732">Signal</keyword>
<keyword evidence="3" id="KW-1185">Reference proteome</keyword>
<evidence type="ECO:0000256" key="1">
    <source>
        <dbReference type="SAM" id="SignalP"/>
    </source>
</evidence>
<feature type="chain" id="PRO_5041919583" evidence="1">
    <location>
        <begin position="21"/>
        <end position="402"/>
    </location>
</feature>
<proteinExistence type="predicted"/>
<dbReference type="EMBL" id="JANHAX010000002">
    <property type="protein sequence ID" value="MDQ2090266.1"/>
    <property type="molecule type" value="Genomic_DNA"/>
</dbReference>
<evidence type="ECO:0000313" key="3">
    <source>
        <dbReference type="Proteomes" id="UP001226762"/>
    </source>
</evidence>
<feature type="signal peptide" evidence="1">
    <location>
        <begin position="1"/>
        <end position="20"/>
    </location>
</feature>
<evidence type="ECO:0000313" key="2">
    <source>
        <dbReference type="EMBL" id="MDQ2090266.1"/>
    </source>
</evidence>
<reference evidence="2" key="1">
    <citation type="submission" date="2022-07" db="EMBL/GenBank/DDBJ databases">
        <authorList>
            <person name="Otstavnykh N."/>
            <person name="Isaeva M."/>
            <person name="Bystritskaya E."/>
        </authorList>
    </citation>
    <scope>NUCLEOTIDE SEQUENCE</scope>
    <source>
        <strain evidence="2">KCTC 52189</strain>
    </source>
</reference>
<comment type="caution">
    <text evidence="2">The sequence shown here is derived from an EMBL/GenBank/DDBJ whole genome shotgun (WGS) entry which is preliminary data.</text>
</comment>
<reference evidence="2" key="2">
    <citation type="submission" date="2023-02" db="EMBL/GenBank/DDBJ databases">
        <title>'Rhodoalgimonas zhirmunskyi' gen. nov., isolated from a red alga.</title>
        <authorList>
            <person name="Nedashkovskaya O.I."/>
            <person name="Otstavnykh N.Y."/>
            <person name="Bystritskaya E.P."/>
            <person name="Balabanova L.A."/>
            <person name="Isaeva M.P."/>
        </authorList>
    </citation>
    <scope>NUCLEOTIDE SEQUENCE</scope>
    <source>
        <strain evidence="2">KCTC 52189</strain>
    </source>
</reference>
<name>A0AAE3WC71_9RHOB</name>
<sequence length="402" mass="42479">MRHTLYAGLAALSLTHGAAAQTLLSGDHSVVGNLCVGADCTSSESFGSFPLKVKAEVVGIHLEDTTTGLNTSKRDWRILANEAHPSGQESFSIQDGDSGLQIFKIEAYAPSNALYIDDNGLIGFGTSMPQAHLHVTSGDTPALRLDQDGTGGWTPQIWEISANDLDFRVNDVTNGVHAFAIKPGDNNNALTIDDTGQVGLGTSLPDTRLHLYGDAGNAQFLVEETSTTTSPRTLLNLQNNGRPEIVMGNTDTGGEWSFGAGTNFILKQGAVGSDSSAKAKYLTLFAGSGDLEIAGQIITGGPTCAAGCDAVFSADYDLPSIAEHAREMYALGHLPAVGPTGPGQPVNLTDKMGRILNELEHAHIYIARQDDRIATLAARDSRAQVRIARLEALVQDLLATRN</sequence>
<gene>
    <name evidence="2" type="ORF">NO357_10195</name>
</gene>
<dbReference type="AlphaFoldDB" id="A0AAE3WC71"/>
<dbReference type="Proteomes" id="UP001226762">
    <property type="component" value="Unassembled WGS sequence"/>
</dbReference>
<organism evidence="2 3">
    <name type="scientific">Marimonas arenosa</name>
    <dbReference type="NCBI Taxonomy" id="1795305"/>
    <lineage>
        <taxon>Bacteria</taxon>
        <taxon>Pseudomonadati</taxon>
        <taxon>Pseudomonadota</taxon>
        <taxon>Alphaproteobacteria</taxon>
        <taxon>Rhodobacterales</taxon>
        <taxon>Paracoccaceae</taxon>
        <taxon>Marimonas</taxon>
    </lineage>
</organism>
<dbReference type="RefSeq" id="WP_306735534.1">
    <property type="nucleotide sequence ID" value="NZ_JANHAX010000002.1"/>
</dbReference>